<evidence type="ECO:0000259" key="4">
    <source>
        <dbReference type="Pfam" id="PF20169"/>
    </source>
</evidence>
<dbReference type="Gene3D" id="3.40.920.10">
    <property type="entry name" value="Pyruvate-ferredoxin oxidoreductase, PFOR, domain III"/>
    <property type="match status" value="1"/>
</dbReference>
<dbReference type="InterPro" id="IPR002880">
    <property type="entry name" value="Pyrv_Fd/Flavodoxin_OxRdtase_N"/>
</dbReference>
<dbReference type="Pfam" id="PF20169">
    <property type="entry name" value="DUF6537"/>
    <property type="match status" value="1"/>
</dbReference>
<evidence type="ECO:0000256" key="1">
    <source>
        <dbReference type="ARBA" id="ARBA00023002"/>
    </source>
</evidence>
<dbReference type="InterPro" id="IPR002869">
    <property type="entry name" value="Pyrv_flavodox_OxRed_cen"/>
</dbReference>
<evidence type="ECO:0000259" key="3">
    <source>
        <dbReference type="Pfam" id="PF01558"/>
    </source>
</evidence>
<reference evidence="5" key="1">
    <citation type="submission" date="2022-10" db="EMBL/GenBank/DDBJ databases">
        <title>Description of microaerobic benzene degrading bacteria.</title>
        <authorList>
            <person name="Bedics A."/>
            <person name="Tancsics A."/>
            <person name="Banerjee S."/>
        </authorList>
    </citation>
    <scope>NUCLEOTIDE SEQUENCE</scope>
    <source>
        <strain evidence="5">D2M1</strain>
    </source>
</reference>
<dbReference type="InterPro" id="IPR009014">
    <property type="entry name" value="Transketo_C/PFOR_II"/>
</dbReference>
<dbReference type="InterPro" id="IPR019752">
    <property type="entry name" value="Pyrv/ketoisovalerate_OxRed_cat"/>
</dbReference>
<feature type="region of interest" description="Disordered" evidence="2">
    <location>
        <begin position="1"/>
        <end position="20"/>
    </location>
</feature>
<feature type="domain" description="DUF6537" evidence="4">
    <location>
        <begin position="960"/>
        <end position="1158"/>
    </location>
</feature>
<dbReference type="NCBIfam" id="NF009588">
    <property type="entry name" value="PRK13029.1"/>
    <property type="match status" value="1"/>
</dbReference>
<dbReference type="InterPro" id="IPR046667">
    <property type="entry name" value="DUF6537"/>
</dbReference>
<dbReference type="Pfam" id="PF01558">
    <property type="entry name" value="POR"/>
    <property type="match status" value="1"/>
</dbReference>
<dbReference type="RefSeq" id="WP_274114493.1">
    <property type="nucleotide sequence ID" value="NZ_JAPCKI010000023.1"/>
</dbReference>
<dbReference type="NCBIfam" id="NF009589">
    <property type="entry name" value="PRK13030.1"/>
    <property type="match status" value="1"/>
</dbReference>
<dbReference type="SUPFAM" id="SSF52518">
    <property type="entry name" value="Thiamin diphosphate-binding fold (THDP-binding)"/>
    <property type="match status" value="2"/>
</dbReference>
<dbReference type="EMBL" id="JAPCKI010000023">
    <property type="protein sequence ID" value="MDD2180484.1"/>
    <property type="molecule type" value="Genomic_DNA"/>
</dbReference>
<feature type="domain" description="Pyruvate/ketoisovalerate oxidoreductase catalytic" evidence="3">
    <location>
        <begin position="744"/>
        <end position="929"/>
    </location>
</feature>
<dbReference type="SUPFAM" id="SSF53323">
    <property type="entry name" value="Pyruvate-ferredoxin oxidoreductase, PFOR, domain III"/>
    <property type="match status" value="1"/>
</dbReference>
<name>A0ABT5S3D8_9BURK</name>
<gene>
    <name evidence="5" type="ORF">OIN59_23865</name>
</gene>
<sequence length="1172" mass="126121">MQQTLAETAPSNTPLANPDVKLDDKYRKQQGRIFVSGTQALARLPIQQRMRDAAEGKNTGGYISGYRGSPLGRYDMDLWQAKAVLKEHNIVFQPGMNEDLAATAIWGSQHVGNFPGARVDGVFGIWYGKGPGVDRSVDALRHANTAGTSPLGGVIALAGDDHGAKSSTIANFSDQLFIATGMPVLYPSNTQELLDFGLHGIAMSRFSGCWVGMKVVTDVVEGGGTIRVAPDWPPITLPPVPSLPAPNPFGAPSLNIRTFDMPLIGEDRLYNHKLAAVMAYARANGLNRVTHAAAQPRLAIVAAGKAYQDVLQAVMELGWDDAQLAAMGIRIAKVGMLWPLDPEFVREAAQDAAMLVVVEEKRPLLEDQIKSILYDLGLPIAPKVIGKSAGAPTYGGTAARVFPNNAEISPLIVAKVLTDLLRQLDPACGLAPITLPGPKPPQPQRNASFCSGCPHNRSTKVVDGSRALAGIGCHTIAMLLDPKKTGTVSQMGGEGVMWLGQSPFTDESHVFANMGDGTYFHSGFLAIRQAIAGKVNMTYKLLVNGFVSMTGGQPIDGDLGIPQTIAELLAEGVREIALVSDEPEKYQGSQFGPQVSVHHRDNLEAVQLHLRTVQGVTVMIYEQPCATERRRLRKRGKWADPAKRSFINAAVCEGCGDCSTASNCLSIEPLETPLGRKRQINQSSCNKDYTCVEGFCPSFVTVHGGTLRKPVKAGAGTQPALPVPPMPDVQRPTRSMSVLVAGIGGTGVVTIGQILGMAAHIDGLACSILDITGLSQKYGAVLSHVHIAADASQLHATRIAPGQADTVIGCDLIVSAGDEALSRMQSGRTRAVVCTDVIPTSDFSRNPDWSVDGDAMLKNIQAACGDAVFAANGIELAKALLGDSVAANMFMLGAAWQRGWIPVSLAALDRAIELNGTQVEFNRNAFLWGRRAATDLASVRDQATPTAVVKFVPRERETLAQLTARHAKFLAEYDGVAYAQRYRSLVERVAALDSRLKAHGRLAQTVAISYFKLLAIKDEWEVARLYTSDAFAQQLQSTFEGDFKLHFHLGAWPFARKDAVTGKVRKTELGPWVMSVFKLMNTLRGLRGSWLDPFRNNAERQLAHRLLDEFEHDIEDLLAQPGKRPLDLVLKLAALPQTIRGYGHVREAAAQKAAAERAELLAAPVEQTIQAA</sequence>
<accession>A0ABT5S3D8</accession>
<keyword evidence="1" id="KW-0560">Oxidoreductase</keyword>
<protein>
    <submittedName>
        <fullName evidence="5">Indolepyruvate ferredoxin oxidoreductase family protein</fullName>
    </submittedName>
</protein>
<dbReference type="PANTHER" id="PTHR48084">
    <property type="entry name" value="2-OXOGLUTARATE OXIDOREDUCTASE SUBUNIT KORB-RELATED"/>
    <property type="match status" value="1"/>
</dbReference>
<evidence type="ECO:0000313" key="6">
    <source>
        <dbReference type="Proteomes" id="UP001148932"/>
    </source>
</evidence>
<dbReference type="CDD" id="cd07034">
    <property type="entry name" value="TPP_PYR_PFOR_IOR-alpha_like"/>
    <property type="match status" value="1"/>
</dbReference>
<dbReference type="InterPro" id="IPR029061">
    <property type="entry name" value="THDP-binding"/>
</dbReference>
<dbReference type="Gene3D" id="3.40.50.970">
    <property type="match status" value="1"/>
</dbReference>
<keyword evidence="6" id="KW-1185">Reference proteome</keyword>
<feature type="compositionally biased region" description="Polar residues" evidence="2">
    <location>
        <begin position="1"/>
        <end position="15"/>
    </location>
</feature>
<dbReference type="InterPro" id="IPR051457">
    <property type="entry name" value="2-oxoacid:Fd_oxidoreductase"/>
</dbReference>
<proteinExistence type="predicted"/>
<evidence type="ECO:0000313" key="5">
    <source>
        <dbReference type="EMBL" id="MDD2180484.1"/>
    </source>
</evidence>
<dbReference type="Proteomes" id="UP001148932">
    <property type="component" value="Unassembled WGS sequence"/>
</dbReference>
<dbReference type="PANTHER" id="PTHR48084:SF3">
    <property type="entry name" value="SUBUNIT OF PYRUVATE:FLAVODOXIN OXIDOREDUCTASE"/>
    <property type="match status" value="1"/>
</dbReference>
<dbReference type="SUPFAM" id="SSF52922">
    <property type="entry name" value="TK C-terminal domain-like"/>
    <property type="match status" value="1"/>
</dbReference>
<comment type="caution">
    <text evidence="5">The sequence shown here is derived from an EMBL/GenBank/DDBJ whole genome shotgun (WGS) entry which is preliminary data.</text>
</comment>
<organism evidence="5 6">
    <name type="scientific">Acidovorax benzenivorans</name>
    <dbReference type="NCBI Taxonomy" id="2987520"/>
    <lineage>
        <taxon>Bacteria</taxon>
        <taxon>Pseudomonadati</taxon>
        <taxon>Pseudomonadota</taxon>
        <taxon>Betaproteobacteria</taxon>
        <taxon>Burkholderiales</taxon>
        <taxon>Comamonadaceae</taxon>
        <taxon>Acidovorax</taxon>
    </lineage>
</organism>
<evidence type="ECO:0000256" key="2">
    <source>
        <dbReference type="SAM" id="MobiDB-lite"/>
    </source>
</evidence>